<dbReference type="Proteomes" id="UP000185596">
    <property type="component" value="Unassembled WGS sequence"/>
</dbReference>
<dbReference type="STRING" id="1912961.BU204_34735"/>
<sequence>MAPDLATRAELVKLARALHTSPDRVAFAASLGPAGIRRLRERVVTALYDEHRAAFQRVAAISRVLPTPLNVRIALRAFSPLLAARVAGEMAPERAAELANRMPIEYLAQACVHLDPRRAVPVVARIRPDRAVAVVLALVAREEFITLGRLLEAATARIVEDVTNRVSDEAVLWIGCYAESDEHLTRVFTALPAERVRGVVHTALTGPAELRLAGLAMIGRLTDDRFRNRVADHAAEADDDVLTRMLTTAVEVGGLTELATAVDAMSEPARRRVLELPVLAEHETLRRHLLGR</sequence>
<reference evidence="1 2" key="1">
    <citation type="submission" date="2016-12" db="EMBL/GenBank/DDBJ databases">
        <title>The draft genome sequence of Actinophytocola sp. 11-183.</title>
        <authorList>
            <person name="Wang W."/>
            <person name="Yuan L."/>
        </authorList>
    </citation>
    <scope>NUCLEOTIDE SEQUENCE [LARGE SCALE GENOMIC DNA]</scope>
    <source>
        <strain evidence="1 2">11-183</strain>
    </source>
</reference>
<dbReference type="RefSeq" id="WP_075130055.1">
    <property type="nucleotide sequence ID" value="NZ_MSIE01000098.1"/>
</dbReference>
<keyword evidence="2" id="KW-1185">Reference proteome</keyword>
<accession>A0A1Q8C1K3</accession>
<organism evidence="1 2">
    <name type="scientific">Actinophytocola xanthii</name>
    <dbReference type="NCBI Taxonomy" id="1912961"/>
    <lineage>
        <taxon>Bacteria</taxon>
        <taxon>Bacillati</taxon>
        <taxon>Actinomycetota</taxon>
        <taxon>Actinomycetes</taxon>
        <taxon>Pseudonocardiales</taxon>
        <taxon>Pseudonocardiaceae</taxon>
    </lineage>
</organism>
<evidence type="ECO:0000313" key="1">
    <source>
        <dbReference type="EMBL" id="OLF08235.1"/>
    </source>
</evidence>
<gene>
    <name evidence="1" type="ORF">BU204_34735</name>
</gene>
<dbReference type="OrthoDB" id="4529786at2"/>
<dbReference type="AlphaFoldDB" id="A0A1Q8C1K3"/>
<name>A0A1Q8C1K3_9PSEU</name>
<protein>
    <submittedName>
        <fullName evidence="1">Uncharacterized protein</fullName>
    </submittedName>
</protein>
<evidence type="ECO:0000313" key="2">
    <source>
        <dbReference type="Proteomes" id="UP000185596"/>
    </source>
</evidence>
<proteinExistence type="predicted"/>
<comment type="caution">
    <text evidence="1">The sequence shown here is derived from an EMBL/GenBank/DDBJ whole genome shotgun (WGS) entry which is preliminary data.</text>
</comment>
<dbReference type="EMBL" id="MSIE01000098">
    <property type="protein sequence ID" value="OLF08235.1"/>
    <property type="molecule type" value="Genomic_DNA"/>
</dbReference>